<evidence type="ECO:0000313" key="3">
    <source>
        <dbReference type="Proteomes" id="UP000807306"/>
    </source>
</evidence>
<feature type="domain" description="Alcohol dehydrogenase-like N-terminal" evidence="1">
    <location>
        <begin position="26"/>
        <end position="89"/>
    </location>
</feature>
<proteinExistence type="predicted"/>
<organism evidence="2 3">
    <name type="scientific">Crepidotus variabilis</name>
    <dbReference type="NCBI Taxonomy" id="179855"/>
    <lineage>
        <taxon>Eukaryota</taxon>
        <taxon>Fungi</taxon>
        <taxon>Dikarya</taxon>
        <taxon>Basidiomycota</taxon>
        <taxon>Agaricomycotina</taxon>
        <taxon>Agaricomycetes</taxon>
        <taxon>Agaricomycetidae</taxon>
        <taxon>Agaricales</taxon>
        <taxon>Agaricineae</taxon>
        <taxon>Crepidotaceae</taxon>
        <taxon>Crepidotus</taxon>
    </lineage>
</organism>
<protein>
    <submittedName>
        <fullName evidence="2">Chaperonin 10-like protein</fullName>
    </submittedName>
</protein>
<gene>
    <name evidence="2" type="ORF">CPB83DRAFT_834788</name>
</gene>
<evidence type="ECO:0000313" key="2">
    <source>
        <dbReference type="EMBL" id="KAF9529952.1"/>
    </source>
</evidence>
<dbReference type="InterPro" id="IPR052733">
    <property type="entry name" value="Chloroplast_QOR"/>
</dbReference>
<reference evidence="2" key="1">
    <citation type="submission" date="2020-11" db="EMBL/GenBank/DDBJ databases">
        <authorList>
            <consortium name="DOE Joint Genome Institute"/>
            <person name="Ahrendt S."/>
            <person name="Riley R."/>
            <person name="Andreopoulos W."/>
            <person name="Labutti K."/>
            <person name="Pangilinan J."/>
            <person name="Ruiz-Duenas F.J."/>
            <person name="Barrasa J.M."/>
            <person name="Sanchez-Garcia M."/>
            <person name="Camarero S."/>
            <person name="Miyauchi S."/>
            <person name="Serrano A."/>
            <person name="Linde D."/>
            <person name="Babiker R."/>
            <person name="Drula E."/>
            <person name="Ayuso-Fernandez I."/>
            <person name="Pacheco R."/>
            <person name="Padilla G."/>
            <person name="Ferreira P."/>
            <person name="Barriuso J."/>
            <person name="Kellner H."/>
            <person name="Castanera R."/>
            <person name="Alfaro M."/>
            <person name="Ramirez L."/>
            <person name="Pisabarro A.G."/>
            <person name="Kuo A."/>
            <person name="Tritt A."/>
            <person name="Lipzen A."/>
            <person name="He G."/>
            <person name="Yan M."/>
            <person name="Ng V."/>
            <person name="Cullen D."/>
            <person name="Martin F."/>
            <person name="Rosso M.-N."/>
            <person name="Henrissat B."/>
            <person name="Hibbett D."/>
            <person name="Martinez A.T."/>
            <person name="Grigoriev I.V."/>
        </authorList>
    </citation>
    <scope>NUCLEOTIDE SEQUENCE</scope>
    <source>
        <strain evidence="2">CBS 506.95</strain>
    </source>
</reference>
<sequence>MCNPVFPALRLPFELRRDHPIPSPERGEIRLKIHSVSLNPADEKIQRGDFDHWLDGKLAGVISGLDIAGEVDELGKDVSTFFKGDRVFLVGTFLQSKKLGLDLLLDCGGTPRQSSRYKIPAGASYDDAIAIPTGLTAAYVGLYNHHPHGLGFSPPTNTF</sequence>
<dbReference type="Pfam" id="PF08240">
    <property type="entry name" value="ADH_N"/>
    <property type="match status" value="1"/>
</dbReference>
<dbReference type="Proteomes" id="UP000807306">
    <property type="component" value="Unassembled WGS sequence"/>
</dbReference>
<comment type="caution">
    <text evidence="2">The sequence shown here is derived from an EMBL/GenBank/DDBJ whole genome shotgun (WGS) entry which is preliminary data.</text>
</comment>
<evidence type="ECO:0000259" key="1">
    <source>
        <dbReference type="Pfam" id="PF08240"/>
    </source>
</evidence>
<dbReference type="EMBL" id="MU157843">
    <property type="protein sequence ID" value="KAF9529952.1"/>
    <property type="molecule type" value="Genomic_DNA"/>
</dbReference>
<name>A0A9P6JQR3_9AGAR</name>
<accession>A0A9P6JQR3</accession>
<dbReference type="SUPFAM" id="SSF50129">
    <property type="entry name" value="GroES-like"/>
    <property type="match status" value="1"/>
</dbReference>
<dbReference type="Gene3D" id="3.90.180.10">
    <property type="entry name" value="Medium-chain alcohol dehydrogenases, catalytic domain"/>
    <property type="match status" value="1"/>
</dbReference>
<keyword evidence="3" id="KW-1185">Reference proteome</keyword>
<dbReference type="AlphaFoldDB" id="A0A9P6JQR3"/>
<dbReference type="InterPro" id="IPR013154">
    <property type="entry name" value="ADH-like_N"/>
</dbReference>
<dbReference type="PANTHER" id="PTHR44013:SF1">
    <property type="entry name" value="ZINC-TYPE ALCOHOL DEHYDROGENASE-LIKE PROTEIN C16A3.02C"/>
    <property type="match status" value="1"/>
</dbReference>
<dbReference type="InterPro" id="IPR011032">
    <property type="entry name" value="GroES-like_sf"/>
</dbReference>
<dbReference type="OrthoDB" id="3233595at2759"/>
<dbReference type="PANTHER" id="PTHR44013">
    <property type="entry name" value="ZINC-TYPE ALCOHOL DEHYDROGENASE-LIKE PROTEIN C16A3.02C"/>
    <property type="match status" value="1"/>
</dbReference>